<dbReference type="AlphaFoldDB" id="A0A197JAQ5"/>
<dbReference type="SMART" id="SM00108">
    <property type="entry name" value="B_lectin"/>
    <property type="match status" value="1"/>
</dbReference>
<feature type="signal peptide" evidence="2">
    <location>
        <begin position="1"/>
        <end position="23"/>
    </location>
</feature>
<feature type="region of interest" description="Disordered" evidence="1">
    <location>
        <begin position="1070"/>
        <end position="1095"/>
    </location>
</feature>
<feature type="compositionally biased region" description="Low complexity" evidence="1">
    <location>
        <begin position="218"/>
        <end position="232"/>
    </location>
</feature>
<dbReference type="STRING" id="1314771.A0A197JAQ5"/>
<feature type="compositionally biased region" description="Low complexity" evidence="1">
    <location>
        <begin position="323"/>
        <end position="347"/>
    </location>
</feature>
<dbReference type="SUPFAM" id="SSF51110">
    <property type="entry name" value="alpha-D-mannose-specific plant lectins"/>
    <property type="match status" value="2"/>
</dbReference>
<feature type="compositionally biased region" description="Polar residues" evidence="1">
    <location>
        <begin position="356"/>
        <end position="378"/>
    </location>
</feature>
<reference evidence="4 5" key="1">
    <citation type="submission" date="2016-05" db="EMBL/GenBank/DDBJ databases">
        <title>Genome sequencing reveals origins of a unique bacterial endosymbiosis in the earliest lineages of terrestrial Fungi.</title>
        <authorList>
            <consortium name="DOE Joint Genome Institute"/>
            <person name="Uehling J."/>
            <person name="Gryganskyi A."/>
            <person name="Hameed K."/>
            <person name="Tschaplinski T."/>
            <person name="Misztal P."/>
            <person name="Wu S."/>
            <person name="Desiro A."/>
            <person name="Vande Pol N."/>
            <person name="Du Z.-Y."/>
            <person name="Zienkiewicz A."/>
            <person name="Zienkiewicz K."/>
            <person name="Morin E."/>
            <person name="Tisserant E."/>
            <person name="Splivallo R."/>
            <person name="Hainaut M."/>
            <person name="Henrissat B."/>
            <person name="Ohm R."/>
            <person name="Kuo A."/>
            <person name="Yan J."/>
            <person name="Lipzen A."/>
            <person name="Nolan M."/>
            <person name="Labutti K."/>
            <person name="Barry K."/>
            <person name="Goldstein A."/>
            <person name="Labbe J."/>
            <person name="Schadt C."/>
            <person name="Tuskan G."/>
            <person name="Grigoriev I."/>
            <person name="Martin F."/>
            <person name="Vilgalys R."/>
            <person name="Bonito G."/>
        </authorList>
    </citation>
    <scope>NUCLEOTIDE SEQUENCE [LARGE SCALE GENOMIC DNA]</scope>
    <source>
        <strain evidence="4 5">AG-77</strain>
    </source>
</reference>
<dbReference type="InterPro" id="IPR036426">
    <property type="entry name" value="Bulb-type_lectin_dom_sf"/>
</dbReference>
<proteinExistence type="predicted"/>
<dbReference type="Gene3D" id="2.90.10.10">
    <property type="entry name" value="Bulb-type lectin domain"/>
    <property type="match status" value="1"/>
</dbReference>
<feature type="compositionally biased region" description="Low complexity" evidence="1">
    <location>
        <begin position="1070"/>
        <end position="1092"/>
    </location>
</feature>
<feature type="region of interest" description="Disordered" evidence="1">
    <location>
        <begin position="204"/>
        <end position="378"/>
    </location>
</feature>
<feature type="compositionally biased region" description="Basic and acidic residues" evidence="1">
    <location>
        <begin position="251"/>
        <end position="264"/>
    </location>
</feature>
<organism evidence="4 5">
    <name type="scientific">Linnemannia elongata AG-77</name>
    <dbReference type="NCBI Taxonomy" id="1314771"/>
    <lineage>
        <taxon>Eukaryota</taxon>
        <taxon>Fungi</taxon>
        <taxon>Fungi incertae sedis</taxon>
        <taxon>Mucoromycota</taxon>
        <taxon>Mortierellomycotina</taxon>
        <taxon>Mortierellomycetes</taxon>
        <taxon>Mortierellales</taxon>
        <taxon>Mortierellaceae</taxon>
        <taxon>Linnemannia</taxon>
    </lineage>
</organism>
<feature type="chain" id="PRO_5008275755" description="Bulb-type lectin domain-containing protein" evidence="2">
    <location>
        <begin position="24"/>
        <end position="1132"/>
    </location>
</feature>
<evidence type="ECO:0000313" key="4">
    <source>
        <dbReference type="EMBL" id="OAQ22143.1"/>
    </source>
</evidence>
<dbReference type="InterPro" id="IPR001480">
    <property type="entry name" value="Bulb-type_lectin_dom"/>
</dbReference>
<gene>
    <name evidence="4" type="ORF">K457DRAFT_143574</name>
</gene>
<dbReference type="EMBL" id="KV442224">
    <property type="protein sequence ID" value="OAQ22143.1"/>
    <property type="molecule type" value="Genomic_DNA"/>
</dbReference>
<dbReference type="OrthoDB" id="2161183at2759"/>
<name>A0A197JAQ5_9FUNG</name>
<keyword evidence="5" id="KW-1185">Reference proteome</keyword>
<dbReference type="PROSITE" id="PS50927">
    <property type="entry name" value="BULB_LECTIN"/>
    <property type="match status" value="2"/>
</dbReference>
<feature type="domain" description="Bulb-type lectin" evidence="3">
    <location>
        <begin position="473"/>
        <end position="617"/>
    </location>
</feature>
<evidence type="ECO:0000256" key="1">
    <source>
        <dbReference type="SAM" id="MobiDB-lite"/>
    </source>
</evidence>
<sequence>MRLFTVAYIACILGCTAVYTTDAAKAKSGINNSGIIPGTNITIYDVRDENGEPMDFDDFLKGMLPMVLPAPDVSSGVSKRSSPLVKRGGDYDEREYVRRWCVLQKSTHPLANPYHETLLGRPNGDYYIGTGRPIPWPGSELDCALSATPCPLTATADMTYTDSISYTVTDSTSGSVTNSLGGAKTVTNSSSVADTVSTTFETNWSHTNSHTEDHSLASTTGTIGTKGGSDSTNNVRIDTNNSDNGGGSNWNHEDNGSSTDEKHWSAGFSGFGASVSGGGSSTDTKGHSDSKGGNTSWNNGHQDGWNNATNKEDNWSQQTQDLTTETSGTSDTSSDTSGGSNSKTNSKMVTKGVDISVNSDWTNSTTVNNGKDVSKGNTVTTAKSDSLAKGLTVPVGMCMGLVCFPKAEMMVLQYLCADTEEQIAERVPVAVTRSYSPGAQLSCRTGMVTCGALDNGAMPLTTFDDVYRNIGSKNALRVGGVIDAKNPLVSNNGQFSAVMEANGNFVIYRSGQVKVWETGATPFVSIPGINQINHRVKINTRGHLTVETQNLFTKVKPSYQIGAFRQTWSTQPIANNYTVGSPRRGDNPYDDYILVLNDNGILVLFDAMYIRIWCSTSTTDYPCTGSKGYRYQENYLVPTDVPTPETGLSATKDPQNNIIYKTAFATNPYILSRDVNCTEGIRSGTGIQSPNGRFKVIVYPTGNLVIKDGTRTMWASNTANIETTVAPYRLFLTAAGDLVLEDAVHRWLWTGRNTKSRTTGPYKATISDIGKLVVTDNGDVEVWDSWPHTGLYEATALRNTERLCYEPCGECATTVNTSVEVVHTITAPPVTITTMIPTVTTTTIADATPTPAPNPESILNKCKTWMDTYKIDPFVSWGGIEKDTSMQAQWVYYDCACFGTYSKYKPEILRTHLGKWGTLTNTGIRKQYTESYCDCPVAQDVYKIVPNPKNWGTLGDATQRSRWTTLGCDANVNREPFITNAQTGGTTVVPPTWTTLANYTTNISDRYITTFTNTTSTTIGLNVTVGGDSKTTNVVITSTVIDATMTVTDSQTIAVTTGYTVTAVRPGVTTTANPTTTTTTTTGKPPTPTCSGGKPGVGDGSGTGGQCCKTEQDCKDSCVGGKCGVCGKDFSC</sequence>
<evidence type="ECO:0000256" key="2">
    <source>
        <dbReference type="SAM" id="SignalP"/>
    </source>
</evidence>
<evidence type="ECO:0000313" key="5">
    <source>
        <dbReference type="Proteomes" id="UP000078512"/>
    </source>
</evidence>
<keyword evidence="2" id="KW-0732">Signal</keyword>
<feature type="domain" description="Bulb-type lectin" evidence="3">
    <location>
        <begin position="672"/>
        <end position="787"/>
    </location>
</feature>
<dbReference type="Proteomes" id="UP000078512">
    <property type="component" value="Unassembled WGS sequence"/>
</dbReference>
<feature type="compositionally biased region" description="Low complexity" evidence="1">
    <location>
        <begin position="265"/>
        <end position="274"/>
    </location>
</feature>
<accession>A0A197JAQ5</accession>
<protein>
    <recommendedName>
        <fullName evidence="3">Bulb-type lectin domain-containing protein</fullName>
    </recommendedName>
</protein>
<feature type="compositionally biased region" description="Polar residues" evidence="1">
    <location>
        <begin position="292"/>
        <end position="322"/>
    </location>
</feature>
<dbReference type="Gene3D" id="2.90.10.30">
    <property type="match status" value="1"/>
</dbReference>
<evidence type="ECO:0000259" key="3">
    <source>
        <dbReference type="PROSITE" id="PS50927"/>
    </source>
</evidence>